<dbReference type="InterPro" id="IPR000719">
    <property type="entry name" value="Prot_kinase_dom"/>
</dbReference>
<dbReference type="GO" id="GO:0050684">
    <property type="term" value="P:regulation of mRNA processing"/>
    <property type="evidence" value="ECO:0007669"/>
    <property type="project" value="TreeGrafter"/>
</dbReference>
<dbReference type="GO" id="GO:0004674">
    <property type="term" value="F:protein serine/threonine kinase activity"/>
    <property type="evidence" value="ECO:0007669"/>
    <property type="project" value="UniProtKB-KW"/>
</dbReference>
<evidence type="ECO:0000313" key="12">
    <source>
        <dbReference type="Proteomes" id="UP000824596"/>
    </source>
</evidence>
<dbReference type="GeneID" id="68351924"/>
<name>A0A9P8N0V2_9HYPO</name>
<evidence type="ECO:0000259" key="10">
    <source>
        <dbReference type="PROSITE" id="PS50011"/>
    </source>
</evidence>
<feature type="binding site" evidence="9">
    <location>
        <position position="66"/>
    </location>
    <ligand>
        <name>ATP</name>
        <dbReference type="ChEBI" id="CHEBI:30616"/>
    </ligand>
</feature>
<dbReference type="PANTHER" id="PTHR47634">
    <property type="entry name" value="PROTEIN KINASE DOMAIN-CONTAINING PROTEIN-RELATED"/>
    <property type="match status" value="1"/>
</dbReference>
<dbReference type="RefSeq" id="XP_044722292.1">
    <property type="nucleotide sequence ID" value="XM_044861266.1"/>
</dbReference>
<evidence type="ECO:0000256" key="9">
    <source>
        <dbReference type="PROSITE-ProRule" id="PRU10141"/>
    </source>
</evidence>
<dbReference type="GO" id="GO:0005524">
    <property type="term" value="F:ATP binding"/>
    <property type="evidence" value="ECO:0007669"/>
    <property type="project" value="UniProtKB-UniRule"/>
</dbReference>
<accession>A0A9P8N0V2</accession>
<evidence type="ECO:0000256" key="2">
    <source>
        <dbReference type="ARBA" id="ARBA00022527"/>
    </source>
</evidence>
<keyword evidence="4 9" id="KW-0547">Nucleotide-binding</keyword>
<evidence type="ECO:0000256" key="8">
    <source>
        <dbReference type="ARBA" id="ARBA00048679"/>
    </source>
</evidence>
<protein>
    <recommendedName>
        <fullName evidence="1">non-specific serine/threonine protein kinase</fullName>
        <ecNumber evidence="1">2.7.11.1</ecNumber>
    </recommendedName>
</protein>
<comment type="catalytic activity">
    <reaction evidence="8">
        <text>L-seryl-[protein] + ATP = O-phospho-L-seryl-[protein] + ADP + H(+)</text>
        <dbReference type="Rhea" id="RHEA:17989"/>
        <dbReference type="Rhea" id="RHEA-COMP:9863"/>
        <dbReference type="Rhea" id="RHEA-COMP:11604"/>
        <dbReference type="ChEBI" id="CHEBI:15378"/>
        <dbReference type="ChEBI" id="CHEBI:29999"/>
        <dbReference type="ChEBI" id="CHEBI:30616"/>
        <dbReference type="ChEBI" id="CHEBI:83421"/>
        <dbReference type="ChEBI" id="CHEBI:456216"/>
        <dbReference type="EC" id="2.7.11.1"/>
    </reaction>
</comment>
<evidence type="ECO:0000256" key="1">
    <source>
        <dbReference type="ARBA" id="ARBA00012513"/>
    </source>
</evidence>
<evidence type="ECO:0000256" key="7">
    <source>
        <dbReference type="ARBA" id="ARBA00047899"/>
    </source>
</evidence>
<dbReference type="AlphaFoldDB" id="A0A9P8N0V2"/>
<dbReference type="InterPro" id="IPR011009">
    <property type="entry name" value="Kinase-like_dom_sf"/>
</dbReference>
<keyword evidence="6 9" id="KW-0067">ATP-binding</keyword>
<dbReference type="PANTHER" id="PTHR47634:SF9">
    <property type="entry name" value="PROTEIN KINASE DOMAIN-CONTAINING PROTEIN-RELATED"/>
    <property type="match status" value="1"/>
</dbReference>
<dbReference type="SMART" id="SM00220">
    <property type="entry name" value="S_TKc"/>
    <property type="match status" value="1"/>
</dbReference>
<evidence type="ECO:0000256" key="5">
    <source>
        <dbReference type="ARBA" id="ARBA00022777"/>
    </source>
</evidence>
<dbReference type="Gene3D" id="1.10.510.10">
    <property type="entry name" value="Transferase(Phosphotransferase) domain 1"/>
    <property type="match status" value="1"/>
</dbReference>
<organism evidence="11 12">
    <name type="scientific">Hirsutella rhossiliensis</name>
    <dbReference type="NCBI Taxonomy" id="111463"/>
    <lineage>
        <taxon>Eukaryota</taxon>
        <taxon>Fungi</taxon>
        <taxon>Dikarya</taxon>
        <taxon>Ascomycota</taxon>
        <taxon>Pezizomycotina</taxon>
        <taxon>Sordariomycetes</taxon>
        <taxon>Hypocreomycetidae</taxon>
        <taxon>Hypocreales</taxon>
        <taxon>Ophiocordycipitaceae</taxon>
        <taxon>Hirsutella</taxon>
    </lineage>
</organism>
<keyword evidence="2" id="KW-0723">Serine/threonine-protein kinase</keyword>
<dbReference type="Proteomes" id="UP000824596">
    <property type="component" value="Unassembled WGS sequence"/>
</dbReference>
<evidence type="ECO:0000256" key="4">
    <source>
        <dbReference type="ARBA" id="ARBA00022741"/>
    </source>
</evidence>
<comment type="caution">
    <text evidence="11">The sequence shown here is derived from an EMBL/GenBank/DDBJ whole genome shotgun (WGS) entry which is preliminary data.</text>
</comment>
<dbReference type="EC" id="2.7.11.1" evidence="1"/>
<dbReference type="EMBL" id="JAIZPD010000003">
    <property type="protein sequence ID" value="KAH0964779.1"/>
    <property type="molecule type" value="Genomic_DNA"/>
</dbReference>
<keyword evidence="5 11" id="KW-0418">Kinase</keyword>
<dbReference type="InterPro" id="IPR051334">
    <property type="entry name" value="SRPK"/>
</dbReference>
<dbReference type="Gene3D" id="3.30.200.20">
    <property type="entry name" value="Phosphorylase Kinase, domain 1"/>
    <property type="match status" value="1"/>
</dbReference>
<feature type="domain" description="Protein kinase" evidence="10">
    <location>
        <begin position="37"/>
        <end position="401"/>
    </location>
</feature>
<keyword evidence="3" id="KW-0808">Transferase</keyword>
<evidence type="ECO:0000256" key="6">
    <source>
        <dbReference type="ARBA" id="ARBA00022840"/>
    </source>
</evidence>
<comment type="catalytic activity">
    <reaction evidence="7">
        <text>L-threonyl-[protein] + ATP = O-phospho-L-threonyl-[protein] + ADP + H(+)</text>
        <dbReference type="Rhea" id="RHEA:46608"/>
        <dbReference type="Rhea" id="RHEA-COMP:11060"/>
        <dbReference type="Rhea" id="RHEA-COMP:11605"/>
        <dbReference type="ChEBI" id="CHEBI:15378"/>
        <dbReference type="ChEBI" id="CHEBI:30013"/>
        <dbReference type="ChEBI" id="CHEBI:30616"/>
        <dbReference type="ChEBI" id="CHEBI:61977"/>
        <dbReference type="ChEBI" id="CHEBI:456216"/>
        <dbReference type="EC" id="2.7.11.1"/>
    </reaction>
</comment>
<evidence type="ECO:0000313" key="11">
    <source>
        <dbReference type="EMBL" id="KAH0964779.1"/>
    </source>
</evidence>
<sequence>MAHTPQYRWIDGTEDLEGYTKCGYHPIESGNVLHDRYDIVGKLGYGGWSTVWLARDSRQKQYVALKVGIADFLPHEIEALHELEPSSPPANGSDAIPRILDEFRVRGPNGSHLCYTTEPALCTLRECSFSRLFPLHVSRALAYELALAVAYMHSRGYAHGDLHLQNVLIKAPSAFNRLSIQQFRNGYGEPVTYPVEREDGSALPPNVPKTAVVPLSMGKRAESFALSDARLLLNDFGEAFTPAAKSRLGAHCNTPVDFRPPDARFEPNVPLSFSADIWSLATAIWDILGMQPLFSTAFSSEDRVMCQIVDVLGPLPSDWSNKWEAKTDFFNDDGTPTSGRYIWSKMGEAFEDRVQQFRREDNMGELGREEMVAILDMLGQMLKSKPQERITIEEVLECKWMAKWARLDYKRSQAAR</sequence>
<dbReference type="SUPFAM" id="SSF56112">
    <property type="entry name" value="Protein kinase-like (PK-like)"/>
    <property type="match status" value="1"/>
</dbReference>
<proteinExistence type="predicted"/>
<dbReference type="PROSITE" id="PS00107">
    <property type="entry name" value="PROTEIN_KINASE_ATP"/>
    <property type="match status" value="1"/>
</dbReference>
<keyword evidence="12" id="KW-1185">Reference proteome</keyword>
<dbReference type="OrthoDB" id="5979581at2759"/>
<gene>
    <name evidence="11" type="ORF">HRG_02795</name>
</gene>
<dbReference type="PROSITE" id="PS50011">
    <property type="entry name" value="PROTEIN_KINASE_DOM"/>
    <property type="match status" value="1"/>
</dbReference>
<reference evidence="11" key="1">
    <citation type="submission" date="2021-09" db="EMBL/GenBank/DDBJ databases">
        <title>A high-quality genome of the endoparasitic fungus Hirsutella rhossiliensis with a comparison of Hirsutella genomes reveals transposable elements contributing to genome size variation.</title>
        <authorList>
            <person name="Lin R."/>
            <person name="Jiao Y."/>
            <person name="Sun X."/>
            <person name="Ling J."/>
            <person name="Xie B."/>
            <person name="Cheng X."/>
        </authorList>
    </citation>
    <scope>NUCLEOTIDE SEQUENCE</scope>
    <source>
        <strain evidence="11">HR02</strain>
    </source>
</reference>
<dbReference type="GO" id="GO:0000245">
    <property type="term" value="P:spliceosomal complex assembly"/>
    <property type="evidence" value="ECO:0007669"/>
    <property type="project" value="TreeGrafter"/>
</dbReference>
<evidence type="ECO:0000256" key="3">
    <source>
        <dbReference type="ARBA" id="ARBA00022679"/>
    </source>
</evidence>
<dbReference type="InterPro" id="IPR017441">
    <property type="entry name" value="Protein_kinase_ATP_BS"/>
</dbReference>